<evidence type="ECO:0000256" key="17">
    <source>
        <dbReference type="SAM" id="MobiDB-lite"/>
    </source>
</evidence>
<comment type="pathway">
    <text evidence="3 13">Cofactor biosynthesis; riboflavin biosynthesis; 5-amino-6-(D-ribitylamino)uracil from GTP: step 3/4.</text>
</comment>
<keyword evidence="7 13" id="KW-0479">Metal-binding</keyword>
<evidence type="ECO:0000256" key="5">
    <source>
        <dbReference type="ARBA" id="ARBA00007417"/>
    </source>
</evidence>
<feature type="binding site" evidence="15">
    <location>
        <position position="231"/>
    </location>
    <ligand>
        <name>NADP(+)</name>
        <dbReference type="ChEBI" id="CHEBI:58349"/>
    </ligand>
</feature>
<dbReference type="Proteomes" id="UP000009374">
    <property type="component" value="Unassembled WGS sequence"/>
</dbReference>
<dbReference type="InterPro" id="IPR002125">
    <property type="entry name" value="CMP_dCMP_dom"/>
</dbReference>
<feature type="binding site" evidence="16">
    <location>
        <position position="92"/>
    </location>
    <ligand>
        <name>Zn(2+)</name>
        <dbReference type="ChEBI" id="CHEBI:29105"/>
        <note>catalytic</note>
    </ligand>
</feature>
<comment type="catalytic activity">
    <reaction evidence="13">
        <text>2,5-diamino-6-hydroxy-4-(5-phosphoribosylamino)-pyrimidine + H2O + H(+) = 5-amino-6-(5-phospho-D-ribosylamino)uracil + NH4(+)</text>
        <dbReference type="Rhea" id="RHEA:21868"/>
        <dbReference type="ChEBI" id="CHEBI:15377"/>
        <dbReference type="ChEBI" id="CHEBI:15378"/>
        <dbReference type="ChEBI" id="CHEBI:28938"/>
        <dbReference type="ChEBI" id="CHEBI:58453"/>
        <dbReference type="ChEBI" id="CHEBI:58614"/>
        <dbReference type="EC" id="3.5.4.26"/>
    </reaction>
</comment>
<dbReference type="Pfam" id="PF01872">
    <property type="entry name" value="RibD_C"/>
    <property type="match status" value="1"/>
</dbReference>
<keyword evidence="8 13" id="KW-0378">Hydrolase</keyword>
<dbReference type="Gene3D" id="3.40.140.10">
    <property type="entry name" value="Cytidine Deaminase, domain 2"/>
    <property type="match status" value="1"/>
</dbReference>
<dbReference type="GO" id="GO:0050661">
    <property type="term" value="F:NADP binding"/>
    <property type="evidence" value="ECO:0007669"/>
    <property type="project" value="InterPro"/>
</dbReference>
<feature type="binding site" evidence="15">
    <location>
        <position position="176"/>
    </location>
    <ligand>
        <name>substrate</name>
    </ligand>
</feature>
<feature type="active site" description="Proton donor" evidence="14">
    <location>
        <position position="59"/>
    </location>
</feature>
<evidence type="ECO:0000256" key="10">
    <source>
        <dbReference type="ARBA" id="ARBA00022857"/>
    </source>
</evidence>
<evidence type="ECO:0000256" key="2">
    <source>
        <dbReference type="ARBA" id="ARBA00004882"/>
    </source>
</evidence>
<dbReference type="EMBL" id="GG693884">
    <property type="protein sequence ID" value="EES51935.1"/>
    <property type="molecule type" value="Genomic_DNA"/>
</dbReference>
<comment type="similarity">
    <text evidence="5 13">In the C-terminal section; belongs to the HTP reductase family.</text>
</comment>
<keyword evidence="11 13" id="KW-0560">Oxidoreductase</keyword>
<comment type="similarity">
    <text evidence="4 13">In the N-terminal section; belongs to the cytidine and deoxycytidylate deaminase family.</text>
</comment>
<feature type="binding site" evidence="15">
    <location>
        <position position="162"/>
    </location>
    <ligand>
        <name>NADP(+)</name>
        <dbReference type="ChEBI" id="CHEBI:58349"/>
    </ligand>
</feature>
<dbReference type="UniPathway" id="UPA00275">
    <property type="reaction ID" value="UER00401"/>
</dbReference>
<feature type="binding site" evidence="15">
    <location>
        <position position="304"/>
    </location>
    <ligand>
        <name>substrate</name>
    </ligand>
</feature>
<evidence type="ECO:0000256" key="11">
    <source>
        <dbReference type="ARBA" id="ARBA00023002"/>
    </source>
</evidence>
<evidence type="ECO:0000256" key="15">
    <source>
        <dbReference type="PIRSR" id="PIRSR006769-2"/>
    </source>
</evidence>
<dbReference type="InterPro" id="IPR002734">
    <property type="entry name" value="RibDG_C"/>
</dbReference>
<keyword evidence="6 13" id="KW-0686">Riboflavin biosynthesis</keyword>
<evidence type="ECO:0000256" key="4">
    <source>
        <dbReference type="ARBA" id="ARBA00005259"/>
    </source>
</evidence>
<dbReference type="GO" id="GO:0008835">
    <property type="term" value="F:diaminohydroxyphosphoribosylaminopyrimidine deaminase activity"/>
    <property type="evidence" value="ECO:0007669"/>
    <property type="project" value="UniProtKB-EC"/>
</dbReference>
<dbReference type="SUPFAM" id="SSF53927">
    <property type="entry name" value="Cytidine deaminase-like"/>
    <property type="match status" value="1"/>
</dbReference>
<dbReference type="InterPro" id="IPR024072">
    <property type="entry name" value="DHFR-like_dom_sf"/>
</dbReference>
<dbReference type="PIRSF" id="PIRSF006769">
    <property type="entry name" value="RibD"/>
    <property type="match status" value="1"/>
</dbReference>
<comment type="catalytic activity">
    <reaction evidence="13">
        <text>5-amino-6-(5-phospho-D-ribitylamino)uracil + NADP(+) = 5-amino-6-(5-phospho-D-ribosylamino)uracil + NADPH + H(+)</text>
        <dbReference type="Rhea" id="RHEA:17845"/>
        <dbReference type="ChEBI" id="CHEBI:15378"/>
        <dbReference type="ChEBI" id="CHEBI:57783"/>
        <dbReference type="ChEBI" id="CHEBI:58349"/>
        <dbReference type="ChEBI" id="CHEBI:58421"/>
        <dbReference type="ChEBI" id="CHEBI:58453"/>
        <dbReference type="EC" id="1.1.1.193"/>
    </reaction>
</comment>
<dbReference type="InterPro" id="IPR011549">
    <property type="entry name" value="RibD_C"/>
</dbReference>
<feature type="binding site" evidence="15">
    <location>
        <begin position="306"/>
        <end position="312"/>
    </location>
    <ligand>
        <name>NADP(+)</name>
        <dbReference type="ChEBI" id="CHEBI:58349"/>
    </ligand>
</feature>
<dbReference type="AlphaFoldDB" id="C6HZZ7"/>
<dbReference type="GO" id="GO:0046872">
    <property type="term" value="F:metal ion binding"/>
    <property type="evidence" value="ECO:0007669"/>
    <property type="project" value="UniProtKB-KW"/>
</dbReference>
<sequence length="397" mass="42623">MSRPPGEPADRRWMQRALVLAEKGRDTVAPNPMVGAVVVRDGKVVGEGYHREAGQEHAEVLALRAAGDRARGATLYVNLEPCCHVEKRTPPCTEAIVQAGVARVVVAMRDPNPRVFGRGLERLAGQRLDVSEGLFAARAFEQNRGFSSLIRQGRPYVTLKGAMSLDGKIATSTGDSQWISGSRSLAYAHRLRRDHDAILVGISTAMKDDPRLTNRLPGSRSHQPARVILDSTGRLPPDSRLFGEEGGGPVFLVAGPRAPERSLRQLEKSGARILVLPEVRTGEIDLRALLAVLAEEGLLTVLVEGGSRVNASFLAAGLVDRIRVVLAPLLIGGTDAIGWLGGASPPTLARARRLPGFSVIRRLGDDLLVGADFWGPNSLPGPEHPRETAPDQMPGRS</sequence>
<name>C6HZZ7_9BACT</name>
<evidence type="ECO:0000256" key="3">
    <source>
        <dbReference type="ARBA" id="ARBA00004910"/>
    </source>
</evidence>
<organism evidence="19 20">
    <name type="scientific">Leptospirillum ferrodiazotrophum</name>
    <dbReference type="NCBI Taxonomy" id="412449"/>
    <lineage>
        <taxon>Bacteria</taxon>
        <taxon>Pseudomonadati</taxon>
        <taxon>Nitrospirota</taxon>
        <taxon>Nitrospiria</taxon>
        <taxon>Nitrospirales</taxon>
        <taxon>Nitrospiraceae</taxon>
        <taxon>Leptospirillum</taxon>
    </lineage>
</organism>
<keyword evidence="12" id="KW-0511">Multifunctional enzyme</keyword>
<feature type="binding site" evidence="15">
    <location>
        <position position="204"/>
    </location>
    <ligand>
        <name>NADP(+)</name>
        <dbReference type="ChEBI" id="CHEBI:58349"/>
    </ligand>
</feature>
<evidence type="ECO:0000256" key="8">
    <source>
        <dbReference type="ARBA" id="ARBA00022801"/>
    </source>
</evidence>
<keyword evidence="10 13" id="KW-0521">NADP</keyword>
<reference evidence="19 20" key="1">
    <citation type="journal article" date="2009" name="Appl. Environ. Microbiol.">
        <title>Community genomic and proteomic analyses of chemoautotrophic iron-oxidizing "Leptospirillum rubarum" (Group II) and "Leptospirillum ferrodiazotrophum" (Group III) bacteria in acid mine drainage biofilms.</title>
        <authorList>
            <person name="Goltsman D.S."/>
            <person name="Denef V.J."/>
            <person name="Singer S.W."/>
            <person name="VerBerkmoes N.C."/>
            <person name="Lefsrud M."/>
            <person name="Mueller R.S."/>
            <person name="Dick G.J."/>
            <person name="Sun C.L."/>
            <person name="Wheeler K.E."/>
            <person name="Zemla A."/>
            <person name="Baker B.J."/>
            <person name="Hauser L."/>
            <person name="Land M."/>
            <person name="Shah M.B."/>
            <person name="Thelen M.P."/>
            <person name="Hettich R.L."/>
            <person name="Banfield J.F."/>
        </authorList>
    </citation>
    <scope>NUCLEOTIDE SEQUENCE [LARGE SCALE GENOMIC DNA]</scope>
</reference>
<protein>
    <recommendedName>
        <fullName evidence="13">Riboflavin biosynthesis protein RibD</fullName>
    </recommendedName>
    <domain>
        <recommendedName>
            <fullName evidence="13">Diaminohydroxyphosphoribosylaminopyrimidine deaminase</fullName>
            <shortName evidence="13">DRAP deaminase</shortName>
            <ecNumber evidence="13">3.5.4.26</ecNumber>
        </recommendedName>
        <alternativeName>
            <fullName evidence="13">Riboflavin-specific deaminase</fullName>
        </alternativeName>
    </domain>
    <domain>
        <recommendedName>
            <fullName evidence="13">5-amino-6-(5-phosphoribosylamino)uracil reductase</fullName>
            <ecNumber evidence="13">1.1.1.193</ecNumber>
        </recommendedName>
        <alternativeName>
            <fullName evidence="13">HTP reductase</fullName>
        </alternativeName>
    </domain>
</protein>
<dbReference type="InterPro" id="IPR016193">
    <property type="entry name" value="Cytidine_deaminase-like"/>
</dbReference>
<gene>
    <name evidence="19" type="ORF">UBAL3_95450155</name>
</gene>
<dbReference type="InterPro" id="IPR050765">
    <property type="entry name" value="Riboflavin_Biosynth_HTPR"/>
</dbReference>
<feature type="binding site" evidence="15">
    <location>
        <position position="208"/>
    </location>
    <ligand>
        <name>NADP(+)</name>
        <dbReference type="ChEBI" id="CHEBI:58349"/>
    </ligand>
</feature>
<dbReference type="PANTHER" id="PTHR38011:SF7">
    <property type="entry name" value="2,5-DIAMINO-6-RIBOSYLAMINO-4(3H)-PYRIMIDINONE 5'-PHOSPHATE REDUCTASE"/>
    <property type="match status" value="1"/>
</dbReference>
<feature type="binding site" evidence="15">
    <location>
        <position position="178"/>
    </location>
    <ligand>
        <name>NADP(+)</name>
        <dbReference type="ChEBI" id="CHEBI:58349"/>
    </ligand>
</feature>
<dbReference type="SUPFAM" id="SSF53597">
    <property type="entry name" value="Dihydrofolate reductase-like"/>
    <property type="match status" value="1"/>
</dbReference>
<evidence type="ECO:0000256" key="14">
    <source>
        <dbReference type="PIRSR" id="PIRSR006769-1"/>
    </source>
</evidence>
<keyword evidence="20" id="KW-1185">Reference proteome</keyword>
<feature type="binding site" evidence="16">
    <location>
        <position position="57"/>
    </location>
    <ligand>
        <name>Zn(2+)</name>
        <dbReference type="ChEBI" id="CHEBI:29105"/>
        <note>catalytic</note>
    </ligand>
</feature>
<dbReference type="CDD" id="cd01284">
    <property type="entry name" value="Riboflavin_deaminase-reductase"/>
    <property type="match status" value="1"/>
</dbReference>
<keyword evidence="9 13" id="KW-0862">Zinc</keyword>
<dbReference type="FunFam" id="3.40.140.10:FF:000025">
    <property type="entry name" value="Riboflavin biosynthesis protein RibD"/>
    <property type="match status" value="1"/>
</dbReference>
<feature type="domain" description="CMP/dCMP-type deaminase" evidence="18">
    <location>
        <begin position="8"/>
        <end position="131"/>
    </location>
</feature>
<feature type="region of interest" description="Disordered" evidence="17">
    <location>
        <begin position="378"/>
        <end position="397"/>
    </location>
</feature>
<comment type="cofactor">
    <cofactor evidence="13 16">
        <name>Zn(2+)</name>
        <dbReference type="ChEBI" id="CHEBI:29105"/>
    </cofactor>
    <text evidence="13 16">Binds 1 zinc ion.</text>
</comment>
<proteinExistence type="inferred from homology"/>
<evidence type="ECO:0000256" key="13">
    <source>
        <dbReference type="PIRNR" id="PIRNR006769"/>
    </source>
</evidence>
<accession>C6HZZ7</accession>
<dbReference type="InterPro" id="IPR004794">
    <property type="entry name" value="Eubact_RibD"/>
</dbReference>
<evidence type="ECO:0000256" key="6">
    <source>
        <dbReference type="ARBA" id="ARBA00022619"/>
    </source>
</evidence>
<dbReference type="EC" id="1.1.1.193" evidence="13"/>
<feature type="binding site" evidence="15">
    <location>
        <position position="192"/>
    </location>
    <ligand>
        <name>substrate</name>
    </ligand>
</feature>
<feature type="binding site" evidence="16">
    <location>
        <position position="82"/>
    </location>
    <ligand>
        <name>Zn(2+)</name>
        <dbReference type="ChEBI" id="CHEBI:29105"/>
        <note>catalytic</note>
    </ligand>
</feature>
<evidence type="ECO:0000256" key="7">
    <source>
        <dbReference type="ARBA" id="ARBA00022723"/>
    </source>
</evidence>
<evidence type="ECO:0000256" key="1">
    <source>
        <dbReference type="ARBA" id="ARBA00002151"/>
    </source>
</evidence>
<dbReference type="EC" id="3.5.4.26" evidence="13"/>
<feature type="binding site" evidence="15">
    <location>
        <position position="212"/>
    </location>
    <ligand>
        <name>substrate</name>
    </ligand>
</feature>
<dbReference type="Gene3D" id="3.40.430.10">
    <property type="entry name" value="Dihydrofolate Reductase, subunit A"/>
    <property type="match status" value="1"/>
</dbReference>
<dbReference type="GO" id="GO:0008703">
    <property type="term" value="F:5-amino-6-(5-phosphoribosylamino)uracil reductase activity"/>
    <property type="evidence" value="ECO:0007669"/>
    <property type="project" value="UniProtKB-EC"/>
</dbReference>
<comment type="function">
    <text evidence="1 13">Converts 2,5-diamino-6-(ribosylamino)-4(3h)-pyrimidinone 5'-phosphate into 5-amino-6-(ribosylamino)-2,4(1h,3h)-pyrimidinedione 5'-phosphate.</text>
</comment>
<evidence type="ECO:0000256" key="12">
    <source>
        <dbReference type="ARBA" id="ARBA00023268"/>
    </source>
</evidence>
<dbReference type="PROSITE" id="PS51747">
    <property type="entry name" value="CYT_DCMP_DEAMINASES_2"/>
    <property type="match status" value="1"/>
</dbReference>
<dbReference type="NCBIfam" id="TIGR00326">
    <property type="entry name" value="eubact_ribD"/>
    <property type="match status" value="1"/>
</dbReference>
<feature type="binding site" evidence="15">
    <location>
        <position position="215"/>
    </location>
    <ligand>
        <name>substrate</name>
    </ligand>
</feature>
<comment type="pathway">
    <text evidence="2 13">Cofactor biosynthesis; riboflavin biosynthesis; 5-amino-6-(D-ribitylamino)uracil from GTP: step 2/4.</text>
</comment>
<evidence type="ECO:0000256" key="9">
    <source>
        <dbReference type="ARBA" id="ARBA00022833"/>
    </source>
</evidence>
<dbReference type="NCBIfam" id="TIGR00227">
    <property type="entry name" value="ribD_Cterm"/>
    <property type="match status" value="1"/>
</dbReference>
<dbReference type="PANTHER" id="PTHR38011">
    <property type="entry name" value="DIHYDROFOLATE REDUCTASE FAMILY PROTEIN (AFU_ORTHOLOGUE AFUA_8G06820)"/>
    <property type="match status" value="1"/>
</dbReference>
<dbReference type="Pfam" id="PF00383">
    <property type="entry name" value="dCMP_cyt_deam_1"/>
    <property type="match status" value="1"/>
</dbReference>
<evidence type="ECO:0000313" key="20">
    <source>
        <dbReference type="Proteomes" id="UP000009374"/>
    </source>
</evidence>
<evidence type="ECO:0000313" key="19">
    <source>
        <dbReference type="EMBL" id="EES51935.1"/>
    </source>
</evidence>
<dbReference type="GO" id="GO:0009231">
    <property type="term" value="P:riboflavin biosynthetic process"/>
    <property type="evidence" value="ECO:0007669"/>
    <property type="project" value="UniProtKB-UniPathway"/>
</dbReference>
<evidence type="ECO:0000259" key="18">
    <source>
        <dbReference type="PROSITE" id="PS51747"/>
    </source>
</evidence>
<evidence type="ECO:0000256" key="16">
    <source>
        <dbReference type="PIRSR" id="PIRSR006769-3"/>
    </source>
</evidence>